<dbReference type="SUPFAM" id="SSF53822">
    <property type="entry name" value="Periplasmic binding protein-like I"/>
    <property type="match status" value="1"/>
</dbReference>
<name>A0A420KEW3_9BURK</name>
<comment type="caution">
    <text evidence="5">The sequence shown here is derived from an EMBL/GenBank/DDBJ whole genome shotgun (WGS) entry which is preliminary data.</text>
</comment>
<evidence type="ECO:0000259" key="4">
    <source>
        <dbReference type="Pfam" id="PF13458"/>
    </source>
</evidence>
<keyword evidence="2 3" id="KW-0732">Signal</keyword>
<dbReference type="InterPro" id="IPR028081">
    <property type="entry name" value="Leu-bd"/>
</dbReference>
<dbReference type="Pfam" id="PF13458">
    <property type="entry name" value="Peripla_BP_6"/>
    <property type="match status" value="1"/>
</dbReference>
<dbReference type="PROSITE" id="PS51257">
    <property type="entry name" value="PROKAR_LIPOPROTEIN"/>
    <property type="match status" value="1"/>
</dbReference>
<dbReference type="CDD" id="cd06338">
    <property type="entry name" value="PBP1_ABC_ligand_binding-like"/>
    <property type="match status" value="1"/>
</dbReference>
<proteinExistence type="inferred from homology"/>
<sequence length="396" mass="42267">MTLRQHLGAMALLAAATLTACGTVLAQATIKIGAPLPMTGALSPEGQRLKQGHDLWAEAVNKAGGIQAGSTRYKVELVYADYQSNTPRAVQLADKLITQDKVDYIFAPFGSGATKAVSAVTEKNEVPNIAATASSVEVFNQGHKYIFGLFTPNDSLTEPLADLAKARLPAGARVAVLARNDLFPSALAAELEKSAKKRGFEIVYSGKYAIGALDHSGALVQVKAARPDWLFVSGYTNDMILVRKQMQDAGLAAGMLTMVIGPSYREFTESIGPLAENVSSAVWWHPVANYSGQDVFGSTEKYVTAFRQKYGSDPDYANAVGSLAGVVLQAAIEKAASTDRKAVREQLARMDLKTFFGPVAFDRHGMVNSYVPPVFQIQSGRSVVVYPASIATGSLK</sequence>
<dbReference type="RefSeq" id="WP_094434556.1">
    <property type="nucleotide sequence ID" value="NZ_NKDB02000001.1"/>
</dbReference>
<reference evidence="5 6" key="1">
    <citation type="submission" date="2018-09" db="EMBL/GenBank/DDBJ databases">
        <title>Genome comparison of Alicycliphilus sp. BQ1, a polyurethanolytic bacterium, with its closest phylogenetic relatives Alicycliphilus denitrificans BC and K601, unable to attack polyurethane.</title>
        <authorList>
            <person name="Loza-Tavera H."/>
            <person name="Lozano L."/>
            <person name="Cevallos M."/>
            <person name="Maya-Lucas O."/>
            <person name="Garcia-Mena J."/>
            <person name="Hernandez J."/>
        </authorList>
    </citation>
    <scope>NUCLEOTIDE SEQUENCE [LARGE SCALE GENOMIC DNA]</scope>
    <source>
        <strain evidence="5 6">BQ1</strain>
    </source>
</reference>
<protein>
    <submittedName>
        <fullName evidence="5">ABC transporter substrate-binding protein</fullName>
    </submittedName>
</protein>
<comment type="similarity">
    <text evidence="1">Belongs to the leucine-binding protein family.</text>
</comment>
<gene>
    <name evidence="5" type="ORF">CE154_001540</name>
</gene>
<dbReference type="EMBL" id="NKDB02000001">
    <property type="protein sequence ID" value="RKJ98479.1"/>
    <property type="molecule type" value="Genomic_DNA"/>
</dbReference>
<feature type="chain" id="PRO_5019470110" evidence="3">
    <location>
        <begin position="27"/>
        <end position="396"/>
    </location>
</feature>
<evidence type="ECO:0000313" key="6">
    <source>
        <dbReference type="Proteomes" id="UP000216225"/>
    </source>
</evidence>
<evidence type="ECO:0000256" key="1">
    <source>
        <dbReference type="ARBA" id="ARBA00010062"/>
    </source>
</evidence>
<dbReference type="AlphaFoldDB" id="A0A420KEW3"/>
<dbReference type="Proteomes" id="UP000216225">
    <property type="component" value="Unassembled WGS sequence"/>
</dbReference>
<dbReference type="PANTHER" id="PTHR30483:SF37">
    <property type="entry name" value="ABC TRANSPORTER SUBSTRATE-BINDING PROTEIN"/>
    <property type="match status" value="1"/>
</dbReference>
<dbReference type="Gene3D" id="3.40.50.2300">
    <property type="match status" value="2"/>
</dbReference>
<evidence type="ECO:0000313" key="5">
    <source>
        <dbReference type="EMBL" id="RKJ98479.1"/>
    </source>
</evidence>
<accession>A0A420KEW3</accession>
<organism evidence="5 6">
    <name type="scientific">Alicycliphilus denitrificans</name>
    <dbReference type="NCBI Taxonomy" id="179636"/>
    <lineage>
        <taxon>Bacteria</taxon>
        <taxon>Pseudomonadati</taxon>
        <taxon>Pseudomonadota</taxon>
        <taxon>Betaproteobacteria</taxon>
        <taxon>Burkholderiales</taxon>
        <taxon>Comamonadaceae</taxon>
        <taxon>Alicycliphilus</taxon>
    </lineage>
</organism>
<evidence type="ECO:0000256" key="3">
    <source>
        <dbReference type="SAM" id="SignalP"/>
    </source>
</evidence>
<dbReference type="InterPro" id="IPR028082">
    <property type="entry name" value="Peripla_BP_I"/>
</dbReference>
<feature type="signal peptide" evidence="3">
    <location>
        <begin position="1"/>
        <end position="26"/>
    </location>
</feature>
<dbReference type="InterPro" id="IPR051010">
    <property type="entry name" value="BCAA_transport"/>
</dbReference>
<evidence type="ECO:0000256" key="2">
    <source>
        <dbReference type="ARBA" id="ARBA00022729"/>
    </source>
</evidence>
<feature type="domain" description="Leucine-binding protein" evidence="4">
    <location>
        <begin position="29"/>
        <end position="364"/>
    </location>
</feature>
<dbReference type="PANTHER" id="PTHR30483">
    <property type="entry name" value="LEUCINE-SPECIFIC-BINDING PROTEIN"/>
    <property type="match status" value="1"/>
</dbReference>